<reference evidence="2" key="1">
    <citation type="submission" date="2021-08" db="EMBL/GenBank/DDBJ databases">
        <authorList>
            <person name="Misof B."/>
            <person name="Oliver O."/>
            <person name="Podsiadlowski L."/>
            <person name="Donath A."/>
            <person name="Peters R."/>
            <person name="Mayer C."/>
            <person name="Rust J."/>
            <person name="Gunkel S."/>
            <person name="Lesny P."/>
            <person name="Martin S."/>
            <person name="Oeyen J.P."/>
            <person name="Petersen M."/>
            <person name="Panagiotis P."/>
            <person name="Wilbrandt J."/>
            <person name="Tanja T."/>
        </authorList>
    </citation>
    <scope>NUCLEOTIDE SEQUENCE</scope>
    <source>
        <strain evidence="2">GBR_01_08_01A</strain>
        <tissue evidence="2">Thorax + abdomen</tissue>
    </source>
</reference>
<evidence type="ECO:0000256" key="1">
    <source>
        <dbReference type="SAM" id="MobiDB-lite"/>
    </source>
</evidence>
<keyword evidence="3" id="KW-1185">Reference proteome</keyword>
<name>A0AAD9VKH4_9HYME</name>
<dbReference type="Proteomes" id="UP001258017">
    <property type="component" value="Unassembled WGS sequence"/>
</dbReference>
<proteinExistence type="predicted"/>
<organism evidence="2 3">
    <name type="scientific">Odynerus spinipes</name>
    <dbReference type="NCBI Taxonomy" id="1348599"/>
    <lineage>
        <taxon>Eukaryota</taxon>
        <taxon>Metazoa</taxon>
        <taxon>Ecdysozoa</taxon>
        <taxon>Arthropoda</taxon>
        <taxon>Hexapoda</taxon>
        <taxon>Insecta</taxon>
        <taxon>Pterygota</taxon>
        <taxon>Neoptera</taxon>
        <taxon>Endopterygota</taxon>
        <taxon>Hymenoptera</taxon>
        <taxon>Apocrita</taxon>
        <taxon>Aculeata</taxon>
        <taxon>Vespoidea</taxon>
        <taxon>Vespidae</taxon>
        <taxon>Eumeninae</taxon>
        <taxon>Odynerus</taxon>
    </lineage>
</organism>
<evidence type="ECO:0000313" key="2">
    <source>
        <dbReference type="EMBL" id="KAK2577052.1"/>
    </source>
</evidence>
<evidence type="ECO:0000313" key="3">
    <source>
        <dbReference type="Proteomes" id="UP001258017"/>
    </source>
</evidence>
<accession>A0AAD9VKH4</accession>
<feature type="region of interest" description="Disordered" evidence="1">
    <location>
        <begin position="17"/>
        <end position="37"/>
    </location>
</feature>
<protein>
    <submittedName>
        <fullName evidence="2">Uncharacterized protein</fullName>
    </submittedName>
</protein>
<gene>
    <name evidence="2" type="ORF">KPH14_005867</name>
</gene>
<dbReference type="AlphaFoldDB" id="A0AAD9VKH4"/>
<sequence length="91" mass="8898">MIVVLVVRRMMGQRGVGGGGGGVGVGDDGGGGGGGGAGVADERTCSLLLSTFGSGSLLMLPCSSLSLPGHSRSDHLRHHVYTAAVAFASSD</sequence>
<comment type="caution">
    <text evidence="2">The sequence shown here is derived from an EMBL/GenBank/DDBJ whole genome shotgun (WGS) entry which is preliminary data.</text>
</comment>
<reference evidence="2" key="2">
    <citation type="journal article" date="2023" name="Commun. Biol.">
        <title>Intrasexual cuticular hydrocarbon dimorphism in a wasp sheds light on hydrocarbon biosynthesis genes in Hymenoptera.</title>
        <authorList>
            <person name="Moris V.C."/>
            <person name="Podsiadlowski L."/>
            <person name="Martin S."/>
            <person name="Oeyen J.P."/>
            <person name="Donath A."/>
            <person name="Petersen M."/>
            <person name="Wilbrandt J."/>
            <person name="Misof B."/>
            <person name="Liedtke D."/>
            <person name="Thamm M."/>
            <person name="Scheiner R."/>
            <person name="Schmitt T."/>
            <person name="Niehuis O."/>
        </authorList>
    </citation>
    <scope>NUCLEOTIDE SEQUENCE</scope>
    <source>
        <strain evidence="2">GBR_01_08_01A</strain>
    </source>
</reference>
<dbReference type="EMBL" id="JAIFRP010004366">
    <property type="protein sequence ID" value="KAK2577052.1"/>
    <property type="molecule type" value="Genomic_DNA"/>
</dbReference>